<accession>A0A7C4TV06</accession>
<protein>
    <submittedName>
        <fullName evidence="1">Toxin-antitoxin system HicB family antitoxin</fullName>
    </submittedName>
</protein>
<dbReference type="Pfam" id="PF05534">
    <property type="entry name" value="HicB"/>
    <property type="match status" value="1"/>
</dbReference>
<organism evidence="1">
    <name type="scientific">Caldisericum exile</name>
    <dbReference type="NCBI Taxonomy" id="693075"/>
    <lineage>
        <taxon>Bacteria</taxon>
        <taxon>Pseudomonadati</taxon>
        <taxon>Caldisericota/Cryosericota group</taxon>
        <taxon>Caldisericota</taxon>
        <taxon>Caldisericia</taxon>
        <taxon>Caldisericales</taxon>
        <taxon>Caldisericaceae</taxon>
        <taxon>Caldisericum</taxon>
    </lineage>
</organism>
<proteinExistence type="predicted"/>
<reference evidence="1" key="1">
    <citation type="journal article" date="2020" name="mSystems">
        <title>Genome- and Community-Level Interaction Insights into Carbon Utilization and Element Cycling Functions of Hydrothermarchaeota in Hydrothermal Sediment.</title>
        <authorList>
            <person name="Zhou Z."/>
            <person name="Liu Y."/>
            <person name="Xu W."/>
            <person name="Pan J."/>
            <person name="Luo Z.H."/>
            <person name="Li M."/>
        </authorList>
    </citation>
    <scope>NUCLEOTIDE SEQUENCE [LARGE SCALE GENOMIC DNA]</scope>
    <source>
        <strain evidence="1">SpSt-794</strain>
    </source>
</reference>
<dbReference type="AlphaFoldDB" id="A0A7C4TV06"/>
<gene>
    <name evidence="1" type="ORF">ENV82_00080</name>
</gene>
<comment type="caution">
    <text evidence="1">The sequence shown here is derived from an EMBL/GenBank/DDBJ whole genome shotgun (WGS) entry which is preliminary data.</text>
</comment>
<dbReference type="InterPro" id="IPR013321">
    <property type="entry name" value="Arc_rbn_hlx_hlx"/>
</dbReference>
<sequence>MDTIRRCYMKNIVSFSVRIPESLHRKAKEIGKLENKSLNEVIRELLSEWLKKEEEKMLYDAFSKVYESNVEYALEAQKEVVFKDEDSKKI</sequence>
<dbReference type="InterPro" id="IPR010985">
    <property type="entry name" value="Ribbon_hlx_hlx"/>
</dbReference>
<dbReference type="SUPFAM" id="SSF47598">
    <property type="entry name" value="Ribbon-helix-helix"/>
    <property type="match status" value="1"/>
</dbReference>
<dbReference type="InterPro" id="IPR008651">
    <property type="entry name" value="Uncharacterised_HicB"/>
</dbReference>
<dbReference type="EMBL" id="DTHV01000004">
    <property type="protein sequence ID" value="HGW59831.1"/>
    <property type="molecule type" value="Genomic_DNA"/>
</dbReference>
<evidence type="ECO:0000313" key="1">
    <source>
        <dbReference type="EMBL" id="HGW59831.1"/>
    </source>
</evidence>
<name>A0A7C4TV06_9BACT</name>
<dbReference type="Gene3D" id="1.10.1220.10">
    <property type="entry name" value="Met repressor-like"/>
    <property type="match status" value="1"/>
</dbReference>
<dbReference type="GO" id="GO:0006355">
    <property type="term" value="P:regulation of DNA-templated transcription"/>
    <property type="evidence" value="ECO:0007669"/>
    <property type="project" value="InterPro"/>
</dbReference>